<evidence type="ECO:0000313" key="10">
    <source>
        <dbReference type="EMBL" id="CFX52991.1"/>
    </source>
</evidence>
<dbReference type="Pfam" id="PF01625">
    <property type="entry name" value="PMSR"/>
    <property type="match status" value="1"/>
</dbReference>
<organism evidence="10 11">
    <name type="scientific">Syntrophomonas zehnderi OL-4</name>
    <dbReference type="NCBI Taxonomy" id="690567"/>
    <lineage>
        <taxon>Bacteria</taxon>
        <taxon>Bacillati</taxon>
        <taxon>Bacillota</taxon>
        <taxon>Clostridia</taxon>
        <taxon>Eubacteriales</taxon>
        <taxon>Syntrophomonadaceae</taxon>
        <taxon>Syntrophomonas</taxon>
    </lineage>
</organism>
<evidence type="ECO:0000256" key="5">
    <source>
        <dbReference type="ARBA" id="ARBA00048488"/>
    </source>
</evidence>
<reference evidence="10 11" key="1">
    <citation type="submission" date="2015-03" db="EMBL/GenBank/DDBJ databases">
        <authorList>
            <person name="Murphy D."/>
        </authorList>
    </citation>
    <scope>NUCLEOTIDE SEQUENCE [LARGE SCALE GENOMIC DNA]</scope>
    <source>
        <strain evidence="10 11">OL-4</strain>
    </source>
</reference>
<feature type="active site" description="Nucleophile" evidence="7">
    <location>
        <position position="294"/>
    </location>
</feature>
<dbReference type="PANTHER" id="PTHR43774:SF1">
    <property type="entry name" value="PEPTIDE METHIONINE SULFOXIDE REDUCTASE MSRA 2"/>
    <property type="match status" value="1"/>
</dbReference>
<evidence type="ECO:0000256" key="4">
    <source>
        <dbReference type="ARBA" id="ARBA00047806"/>
    </source>
</evidence>
<protein>
    <recommendedName>
        <fullName evidence="7 8">Multifunctional fusion protein</fullName>
    </recommendedName>
    <domain>
        <recommendedName>
            <fullName evidence="8">Peptide methionine sulfoxide reductase MsrA</fullName>
            <shortName evidence="8">Protein-methionine-S-oxide reductase</shortName>
            <ecNumber evidence="8">1.8.4.11</ecNumber>
        </recommendedName>
        <alternativeName>
            <fullName evidence="8">Peptide-methionine (S)-S-oxide reductase</fullName>
            <shortName evidence="8">Peptide Met(O) reductase</shortName>
        </alternativeName>
    </domain>
    <domain>
        <recommendedName>
            <fullName evidence="7">Peptide methionine sulfoxide reductase MsrB</fullName>
            <ecNumber evidence="7">1.8.4.12</ecNumber>
        </recommendedName>
        <alternativeName>
            <fullName evidence="7">Peptide-methionine (R)-S-oxide reductase</fullName>
        </alternativeName>
    </domain>
</protein>
<evidence type="ECO:0000256" key="8">
    <source>
        <dbReference type="HAMAP-Rule" id="MF_01401"/>
    </source>
</evidence>
<comment type="catalytic activity">
    <reaction evidence="4 8">
        <text>L-methionyl-[protein] + [thioredoxin]-disulfide + H2O = L-methionyl-(S)-S-oxide-[protein] + [thioredoxin]-dithiol</text>
        <dbReference type="Rhea" id="RHEA:14217"/>
        <dbReference type="Rhea" id="RHEA-COMP:10698"/>
        <dbReference type="Rhea" id="RHEA-COMP:10700"/>
        <dbReference type="Rhea" id="RHEA-COMP:12313"/>
        <dbReference type="Rhea" id="RHEA-COMP:12315"/>
        <dbReference type="ChEBI" id="CHEBI:15377"/>
        <dbReference type="ChEBI" id="CHEBI:16044"/>
        <dbReference type="ChEBI" id="CHEBI:29950"/>
        <dbReference type="ChEBI" id="CHEBI:44120"/>
        <dbReference type="ChEBI" id="CHEBI:50058"/>
        <dbReference type="EC" id="1.8.4.11"/>
    </reaction>
</comment>
<dbReference type="EC" id="1.8.4.11" evidence="8"/>
<keyword evidence="3" id="KW-0511">Multifunctional enzyme</keyword>
<comment type="catalytic activity">
    <reaction evidence="5 7">
        <text>L-methionyl-[protein] + [thioredoxin]-disulfide + H2O = L-methionyl-(R)-S-oxide-[protein] + [thioredoxin]-dithiol</text>
        <dbReference type="Rhea" id="RHEA:24164"/>
        <dbReference type="Rhea" id="RHEA-COMP:10698"/>
        <dbReference type="Rhea" id="RHEA-COMP:10700"/>
        <dbReference type="Rhea" id="RHEA-COMP:12313"/>
        <dbReference type="Rhea" id="RHEA-COMP:12314"/>
        <dbReference type="ChEBI" id="CHEBI:15377"/>
        <dbReference type="ChEBI" id="CHEBI:16044"/>
        <dbReference type="ChEBI" id="CHEBI:29950"/>
        <dbReference type="ChEBI" id="CHEBI:45764"/>
        <dbReference type="ChEBI" id="CHEBI:50058"/>
        <dbReference type="EC" id="1.8.4.12"/>
    </reaction>
</comment>
<evidence type="ECO:0000259" key="9">
    <source>
        <dbReference type="PROSITE" id="PS51790"/>
    </source>
</evidence>
<keyword evidence="2 7" id="KW-0560">Oxidoreductase</keyword>
<keyword evidence="11" id="KW-1185">Reference proteome</keyword>
<dbReference type="GO" id="GO:0033744">
    <property type="term" value="F:L-methionine:thioredoxin-disulfide S-oxidoreductase activity"/>
    <property type="evidence" value="ECO:0007669"/>
    <property type="project" value="RHEA"/>
</dbReference>
<comment type="caution">
    <text evidence="7">Lacks conserved residue(s) required for the propagation of feature annotation.</text>
</comment>
<evidence type="ECO:0000256" key="2">
    <source>
        <dbReference type="ARBA" id="ARBA00023002"/>
    </source>
</evidence>
<dbReference type="PANTHER" id="PTHR43774">
    <property type="entry name" value="PEPTIDE METHIONINE SULFOXIDE REDUCTASE"/>
    <property type="match status" value="1"/>
</dbReference>
<dbReference type="Gene3D" id="3.30.1060.10">
    <property type="entry name" value="Peptide methionine sulphoxide reductase MsrA"/>
    <property type="match status" value="1"/>
</dbReference>
<dbReference type="FunFam" id="2.170.150.20:FF:000003">
    <property type="entry name" value="Peptide methionine sulfoxide reductase MsrB"/>
    <property type="match status" value="1"/>
</dbReference>
<dbReference type="Pfam" id="PF01641">
    <property type="entry name" value="SelR"/>
    <property type="match status" value="1"/>
</dbReference>
<dbReference type="SUPFAM" id="SSF55068">
    <property type="entry name" value="Peptide methionine sulfoxide reductase"/>
    <property type="match status" value="1"/>
</dbReference>
<dbReference type="STRING" id="690567.1392"/>
<dbReference type="HAMAP" id="MF_01401">
    <property type="entry name" value="MsrA"/>
    <property type="match status" value="1"/>
</dbReference>
<dbReference type="InterPro" id="IPR011057">
    <property type="entry name" value="Mss4-like_sf"/>
</dbReference>
<comment type="similarity">
    <text evidence="7">Belongs to the MsrB Met sulfoxide reductase family.</text>
</comment>
<dbReference type="Gene3D" id="2.170.150.20">
    <property type="entry name" value="Peptide methionine sulfoxide reductase"/>
    <property type="match status" value="1"/>
</dbReference>
<dbReference type="SUPFAM" id="SSF51316">
    <property type="entry name" value="Mss4-like"/>
    <property type="match status" value="1"/>
</dbReference>
<dbReference type="InterPro" id="IPR002569">
    <property type="entry name" value="Met_Sox_Rdtase_MsrA_dom"/>
</dbReference>
<feature type="domain" description="MsrB" evidence="9">
    <location>
        <begin position="183"/>
        <end position="305"/>
    </location>
</feature>
<dbReference type="PROSITE" id="PS51790">
    <property type="entry name" value="MSRB"/>
    <property type="match status" value="1"/>
</dbReference>
<dbReference type="InterPro" id="IPR002579">
    <property type="entry name" value="Met_Sox_Rdtase_MsrB_dom"/>
</dbReference>
<accession>A0A0E4C8M1</accession>
<dbReference type="EC" id="1.8.4.12" evidence="7"/>
<dbReference type="NCBIfam" id="TIGR00357">
    <property type="entry name" value="peptide-methionine (R)-S-oxide reductase MsrB"/>
    <property type="match status" value="1"/>
</dbReference>
<dbReference type="AlphaFoldDB" id="A0A0E4C8M1"/>
<dbReference type="RefSeq" id="WP_046496937.1">
    <property type="nucleotide sequence ID" value="NZ_CGIH01000026.1"/>
</dbReference>
<dbReference type="NCBIfam" id="TIGR00401">
    <property type="entry name" value="msrA"/>
    <property type="match status" value="1"/>
</dbReference>
<evidence type="ECO:0000256" key="7">
    <source>
        <dbReference type="HAMAP-Rule" id="MF_01400"/>
    </source>
</evidence>
<evidence type="ECO:0000256" key="3">
    <source>
        <dbReference type="ARBA" id="ARBA00023268"/>
    </source>
</evidence>
<dbReference type="OrthoDB" id="4174719at2"/>
<dbReference type="GO" id="GO:0008113">
    <property type="term" value="F:peptide-methionine (S)-S-oxide reductase activity"/>
    <property type="evidence" value="ECO:0007669"/>
    <property type="project" value="UniProtKB-UniRule"/>
</dbReference>
<evidence type="ECO:0000256" key="1">
    <source>
        <dbReference type="ARBA" id="ARBA00005591"/>
    </source>
</evidence>
<evidence type="ECO:0000313" key="11">
    <source>
        <dbReference type="Proteomes" id="UP000045545"/>
    </source>
</evidence>
<dbReference type="EMBL" id="CGIH01000026">
    <property type="protein sequence ID" value="CFX52991.1"/>
    <property type="molecule type" value="Genomic_DNA"/>
</dbReference>
<dbReference type="HAMAP" id="MF_01400">
    <property type="entry name" value="MsrB"/>
    <property type="match status" value="1"/>
</dbReference>
<gene>
    <name evidence="7" type="primary">msrB</name>
    <name evidence="8" type="synonym">msrA</name>
    <name evidence="10" type="ORF">1392</name>
</gene>
<dbReference type="GO" id="GO:0033743">
    <property type="term" value="F:peptide-methionine (R)-S-oxide reductase activity"/>
    <property type="evidence" value="ECO:0007669"/>
    <property type="project" value="UniProtKB-UniRule"/>
</dbReference>
<comment type="similarity">
    <text evidence="1 8">Belongs to the MsrA Met sulfoxide reductase family.</text>
</comment>
<proteinExistence type="inferred from homology"/>
<comment type="catalytic activity">
    <reaction evidence="6 8">
        <text>[thioredoxin]-disulfide + L-methionine + H2O = L-methionine (S)-S-oxide + [thioredoxin]-dithiol</text>
        <dbReference type="Rhea" id="RHEA:19993"/>
        <dbReference type="Rhea" id="RHEA-COMP:10698"/>
        <dbReference type="Rhea" id="RHEA-COMP:10700"/>
        <dbReference type="ChEBI" id="CHEBI:15377"/>
        <dbReference type="ChEBI" id="CHEBI:29950"/>
        <dbReference type="ChEBI" id="CHEBI:50058"/>
        <dbReference type="ChEBI" id="CHEBI:57844"/>
        <dbReference type="ChEBI" id="CHEBI:58772"/>
        <dbReference type="EC" id="1.8.4.11"/>
    </reaction>
</comment>
<name>A0A0E4C8M1_9FIRM</name>
<evidence type="ECO:0000256" key="6">
    <source>
        <dbReference type="ARBA" id="ARBA00048782"/>
    </source>
</evidence>
<sequence>MNQAGNNQTETKTETACFAGGCFWCMVPPFADRQGVLQVVSGYTGGYKENPTYQEVCQGDTGHYEAVQINFDPQLISYQQLLDIFWQQIDPGDAGGQFADRGSPYKTAIFYYNESQRQAAEKSKKSLEANNHFFNPVATLILPASTFYPAEDYHQDYYLKNPSHYENYRIRSGREAYIQNQKYRVRLAQLNELQFNVTQNNATEPAFQNEFWDNQKPGIYVDIVSGEPLFSSVDKYDSGSGWPSFTRPLEKGALVERPDTGHGMRRIEVRSKQADSHLGHVFNDGPLPLGLRYCINSAALRFIPLEDMEKEGYKEYLPVFNEL</sequence>
<comment type="function">
    <text evidence="8">Has an important function as a repair enzyme for proteins that have been inactivated by oxidation. Catalyzes the reversible oxidation-reduction of methionine sulfoxide in proteins to methionine.</text>
</comment>
<dbReference type="InterPro" id="IPR036509">
    <property type="entry name" value="Met_Sox_Rdtase_MsrA_sf"/>
</dbReference>
<feature type="active site" evidence="8">
    <location>
        <position position="22"/>
    </location>
</feature>
<dbReference type="Proteomes" id="UP000045545">
    <property type="component" value="Unassembled WGS sequence"/>
</dbReference>